<dbReference type="Proteomes" id="UP000784294">
    <property type="component" value="Unassembled WGS sequence"/>
</dbReference>
<feature type="region of interest" description="Disordered" evidence="1">
    <location>
        <begin position="43"/>
        <end position="88"/>
    </location>
</feature>
<evidence type="ECO:0000313" key="3">
    <source>
        <dbReference type="Proteomes" id="UP000784294"/>
    </source>
</evidence>
<gene>
    <name evidence="2" type="ORF">PXEA_LOCUS14812</name>
</gene>
<accession>A0A448WVM8</accession>
<reference evidence="2" key="1">
    <citation type="submission" date="2018-11" db="EMBL/GenBank/DDBJ databases">
        <authorList>
            <consortium name="Pathogen Informatics"/>
        </authorList>
    </citation>
    <scope>NUCLEOTIDE SEQUENCE</scope>
</reference>
<feature type="compositionally biased region" description="Low complexity" evidence="1">
    <location>
        <begin position="77"/>
        <end position="88"/>
    </location>
</feature>
<feature type="non-terminal residue" evidence="2">
    <location>
        <position position="1"/>
    </location>
</feature>
<evidence type="ECO:0000313" key="2">
    <source>
        <dbReference type="EMBL" id="VEL21372.1"/>
    </source>
</evidence>
<proteinExistence type="predicted"/>
<protein>
    <submittedName>
        <fullName evidence="2">Uncharacterized protein</fullName>
    </submittedName>
</protein>
<keyword evidence="3" id="KW-1185">Reference proteome</keyword>
<comment type="caution">
    <text evidence="2">The sequence shown here is derived from an EMBL/GenBank/DDBJ whole genome shotgun (WGS) entry which is preliminary data.</text>
</comment>
<organism evidence="2 3">
    <name type="scientific">Protopolystoma xenopodis</name>
    <dbReference type="NCBI Taxonomy" id="117903"/>
    <lineage>
        <taxon>Eukaryota</taxon>
        <taxon>Metazoa</taxon>
        <taxon>Spiralia</taxon>
        <taxon>Lophotrochozoa</taxon>
        <taxon>Platyhelminthes</taxon>
        <taxon>Monogenea</taxon>
        <taxon>Polyopisthocotylea</taxon>
        <taxon>Polystomatidea</taxon>
        <taxon>Polystomatidae</taxon>
        <taxon>Protopolystoma</taxon>
    </lineage>
</organism>
<sequence length="88" mass="9317">MKENWCSKDLSEHEELKRTHLLLPSHRLLSQANCILEMLSRMSSQGGTGVGQSNRVPALPSTPATASSPAGQLATDSFSTSTGFGVSS</sequence>
<dbReference type="EMBL" id="CAAALY010050938">
    <property type="protein sequence ID" value="VEL21372.1"/>
    <property type="molecule type" value="Genomic_DNA"/>
</dbReference>
<feature type="compositionally biased region" description="Polar residues" evidence="1">
    <location>
        <begin position="62"/>
        <end position="76"/>
    </location>
</feature>
<dbReference type="AlphaFoldDB" id="A0A448WVM8"/>
<feature type="compositionally biased region" description="Polar residues" evidence="1">
    <location>
        <begin position="43"/>
        <end position="55"/>
    </location>
</feature>
<evidence type="ECO:0000256" key="1">
    <source>
        <dbReference type="SAM" id="MobiDB-lite"/>
    </source>
</evidence>
<name>A0A448WVM8_9PLAT</name>